<dbReference type="InterPro" id="IPR008930">
    <property type="entry name" value="Terpenoid_cyclase/PrenylTrfase"/>
</dbReference>
<accession>A0A3D9S438</accession>
<dbReference type="CDD" id="cd02891">
    <property type="entry name" value="A2M_like"/>
    <property type="match status" value="1"/>
</dbReference>
<dbReference type="RefSeq" id="WP_115878422.1">
    <property type="nucleotide sequence ID" value="NZ_QTTQ01000009.1"/>
</dbReference>
<comment type="caution">
    <text evidence="5">The sequence shown here is derived from an EMBL/GenBank/DDBJ whole genome shotgun (WGS) entry which is preliminary data.</text>
</comment>
<organism evidence="5 6">
    <name type="scientific">Lutibacter oceani</name>
    <dbReference type="NCBI Taxonomy" id="1853311"/>
    <lineage>
        <taxon>Bacteria</taxon>
        <taxon>Pseudomonadati</taxon>
        <taxon>Bacteroidota</taxon>
        <taxon>Flavobacteriia</taxon>
        <taxon>Flavobacteriales</taxon>
        <taxon>Flavobacteriaceae</taxon>
        <taxon>Lutibacter</taxon>
    </lineage>
</organism>
<dbReference type="SMART" id="SM01359">
    <property type="entry name" value="A2M_N_2"/>
    <property type="match status" value="1"/>
</dbReference>
<dbReference type="InterPro" id="IPR041203">
    <property type="entry name" value="Bact_A2M_MG5"/>
</dbReference>
<dbReference type="SMART" id="SM01419">
    <property type="entry name" value="Thiol-ester_cl"/>
    <property type="match status" value="1"/>
</dbReference>
<dbReference type="InterPro" id="IPR051802">
    <property type="entry name" value="YfhM-like"/>
</dbReference>
<sequence>MKPQKLLFSILFCIALIACKNENPQNDTNNIFKFKNYINYTTSGLVSVAEPIKIELAKEVQGWISGKEVSENFLTISPDINGELTVINSRSLLFKPSKDLQPNKEYKVTVYLGKIYNNIPSEFKTYTFKFKTIAQNFSVNTTSIQSYNKQWQYIKGIVKTADILTLENVKTLVSAKQKNNHLSIKWQGLDSVSKQFQFIIDSVQRFEDDSEVLISWSGENIDVENNGEFTFRIPGKNNFSILNVDVVQSPEQHLNINFSDPLKKQQNFNGLVAIKNTKNLKYIVDGNILKVYADARIVGNVLVDVFQGIISVDGYKLRKPFSETIAFEQLNPEVRLLSNGVILPNSANLKLNFEAVNLKAVDVRIIKIFENNVLQFLQESSLGSTNSYQIRRVGRRVAKKTIPLITDEVENNGKWKAYAIDLSEMIKANPGAIYRIELDIKPEYSLYKCKGVEMDTPNKNEYYEEDYYYEEGEYTTEQAEDLDEREEQYWDNLIYSYNNTYYNWNDRENPCKKAYFLNEDRTVATNILASNIGVITKKGENNSYFFAVTDILTTNPIAEAKVIVYNYQQQEIAQKITDNEGITRLNLDTNAYFAVVTKNKQKTYIKLDDGNSLSLSKFNVSGKKLQKGLKGFIYGERGVWRPGDSIHLTFVLNDNTNPLPKKHPIKIEVTDARGKLAFKQISSENINGFYKFTIPTSNTDPTGNWNSTISVGGAKFHKQLKVETVKPNRLKIKIDFEDKVLTNAKPIKGNLKVNWLHGAPAKNIKAEVTAKFTSNSSAFSKHFPNYIFNDPTRNFYSEELKVFDGKLDAYGNAIIDKKVNLESTAPGMLKVAFLTKAFENGGDFSMDVISKNYAPYTSFVGLKLPKTKAYSSYDTDENITFDVVSISSEGKPIQQNNITVEIYKVEWRWWWSSSYEDLSSYNGSSYHKPFKKFKINTNTSGKGTFNLNIADENGGRYLIRVIDSESGHATGITTYFYKNWWKRPTNDPEASKMLVFSSDKDNYNVGETAKITFPSGSEGRALISIENGTEVLLNNWLKTQKGETTFEIPITKEMAPNVFVNISLLQPHASTANDLPLRLYGIIPLLVEDPTTRLKPEISMPKVLKPEEKFTLKVSEKSGKRMSYTIAVVEEGLLDLTRFKTPQIWDSFYTKEALGVKTWDIFDDVIGAFGGRIEQVFAIGGDSELAAGNAKKANRFKPVVRFLGPFTLTNGKTASHTIQLPKYVGSVRTMVIAADNEIGAYGKADETTPVRKPLMVLASLPRKLSPGEKVTLPVTVFAMENKVKNVDVKLKLSEGIKVVGATSQNISFESPDEKMAYFQLYVSEAKGVGKIEVIANGNGEKSSYEVEIDVVNPNPISINSNNFELAANETKTIDFETFGIVGSNFAEIEFSTLPSMDFTGRLQYLIQYPHGCVEQVTSGVFPQLFLSEIFDIPLQQKQKITENIKKGIEKLGDFQTPNGGLSYWMGQNTANDWGTSYAGHFMIEAEKKGYVLPLTFLTNWLNYQKQAARNWRPSYNSYNSDLAQAYRLYTLALAGHPDLSSMNRLREFRELSNNAKWRLAAAYALVGQKEAATKISNTANINFESSNYDYYTYGSVDRNRAMAMETMLLTGNNEAKELAKYIAKRLSSNSWMSTQTTAYSLLSMAKMVEINGGKSIKLSYALNNGKIENIDSKFAIAQRNLGIVMGKNSVSITNNQANLVFVNLLTGGILPIGQEITEKRGLGISIVYKDSQGNKVDVSKLSQGTEFEAHVTVSNLKQEDVKDVAVTQIFPSGWEIVNTRFTDFGTNATGTTNFTDIRDDRVNFYFDLNKSQSKTFKVLLNASYLGNYYLYGLQVEAMYDNEYFTRTKGQWIEVVK</sequence>
<dbReference type="Pfam" id="PF17962">
    <property type="entry name" value="bMG6"/>
    <property type="match status" value="1"/>
</dbReference>
<dbReference type="Pfam" id="PF01835">
    <property type="entry name" value="MG2"/>
    <property type="match status" value="1"/>
</dbReference>
<keyword evidence="6" id="KW-1185">Reference proteome</keyword>
<dbReference type="InterPro" id="IPR011625">
    <property type="entry name" value="A2M_N_BRD"/>
</dbReference>
<dbReference type="Gene3D" id="1.50.10.20">
    <property type="match status" value="1"/>
</dbReference>
<evidence type="ECO:0000256" key="2">
    <source>
        <dbReference type="ARBA" id="ARBA00022729"/>
    </source>
</evidence>
<proteinExistence type="inferred from homology"/>
<dbReference type="InterPro" id="IPR047565">
    <property type="entry name" value="Alpha-macroglob_thiol-ester_cl"/>
</dbReference>
<evidence type="ECO:0000313" key="6">
    <source>
        <dbReference type="Proteomes" id="UP000256429"/>
    </source>
</evidence>
<dbReference type="InterPro" id="IPR001599">
    <property type="entry name" value="Macroglobln_a2"/>
</dbReference>
<name>A0A3D9S438_9FLAO</name>
<dbReference type="Pfam" id="PF17972">
    <property type="entry name" value="bMG5"/>
    <property type="match status" value="1"/>
</dbReference>
<dbReference type="Pfam" id="PF11974">
    <property type="entry name" value="bMG3"/>
    <property type="match status" value="1"/>
</dbReference>
<dbReference type="PROSITE" id="PS51257">
    <property type="entry name" value="PROKAR_LIPOPROTEIN"/>
    <property type="match status" value="1"/>
</dbReference>
<dbReference type="EMBL" id="QTTQ01000009">
    <property type="protein sequence ID" value="REE83595.1"/>
    <property type="molecule type" value="Genomic_DNA"/>
</dbReference>
<keyword evidence="2" id="KW-0732">Signal</keyword>
<evidence type="ECO:0008006" key="7">
    <source>
        <dbReference type="Google" id="ProtNLM"/>
    </source>
</evidence>
<evidence type="ECO:0000256" key="1">
    <source>
        <dbReference type="ARBA" id="ARBA00010556"/>
    </source>
</evidence>
<feature type="domain" description="Alpha-2-macroglobulin bait region" evidence="3">
    <location>
        <begin position="994"/>
        <end position="1136"/>
    </location>
</feature>
<evidence type="ECO:0000259" key="4">
    <source>
        <dbReference type="SMART" id="SM01360"/>
    </source>
</evidence>
<evidence type="ECO:0000313" key="5">
    <source>
        <dbReference type="EMBL" id="REE83595.1"/>
    </source>
</evidence>
<dbReference type="SMART" id="SM01360">
    <property type="entry name" value="A2M"/>
    <property type="match status" value="1"/>
</dbReference>
<evidence type="ECO:0000259" key="3">
    <source>
        <dbReference type="SMART" id="SM01359"/>
    </source>
</evidence>
<dbReference type="InterPro" id="IPR021868">
    <property type="entry name" value="Alpha_2_Macroglob_MG3"/>
</dbReference>
<reference evidence="5 6" key="1">
    <citation type="submission" date="2018-08" db="EMBL/GenBank/DDBJ databases">
        <title>Genomic Encyclopedia of Type Strains, Phase III (KMG-III): the genomes of soil and plant-associated and newly described type strains.</title>
        <authorList>
            <person name="Whitman W."/>
        </authorList>
    </citation>
    <scope>NUCLEOTIDE SEQUENCE [LARGE SCALE GENOMIC DNA]</scope>
    <source>
        <strain evidence="5 6">325-5</strain>
    </source>
</reference>
<protein>
    <recommendedName>
        <fullName evidence="7">Alpha-2-macroglobulin family protein</fullName>
    </recommendedName>
</protein>
<dbReference type="PANTHER" id="PTHR40094:SF1">
    <property type="entry name" value="UBIQUITIN DOMAIN-CONTAINING PROTEIN"/>
    <property type="match status" value="1"/>
</dbReference>
<dbReference type="Gene3D" id="2.60.40.1930">
    <property type="match status" value="1"/>
</dbReference>
<dbReference type="Pfam" id="PF17973">
    <property type="entry name" value="bMG10"/>
    <property type="match status" value="1"/>
</dbReference>
<dbReference type="Pfam" id="PF00207">
    <property type="entry name" value="A2M"/>
    <property type="match status" value="1"/>
</dbReference>
<dbReference type="InterPro" id="IPR041246">
    <property type="entry name" value="Bact_MG10"/>
</dbReference>
<comment type="similarity">
    <text evidence="1">Belongs to the protease inhibitor I39 (alpha-2-macroglobulin) family. Bacterial alpha-2-macroglobulin subfamily.</text>
</comment>
<dbReference type="GO" id="GO:0004866">
    <property type="term" value="F:endopeptidase inhibitor activity"/>
    <property type="evidence" value="ECO:0007669"/>
    <property type="project" value="InterPro"/>
</dbReference>
<dbReference type="PANTHER" id="PTHR40094">
    <property type="entry name" value="ALPHA-2-MACROGLOBULIN HOMOLOG"/>
    <property type="match status" value="1"/>
</dbReference>
<gene>
    <name evidence="5" type="ORF">BX611_0887</name>
</gene>
<dbReference type="OrthoDB" id="9767116at2"/>
<feature type="domain" description="Alpha-2-macroglobulin" evidence="4">
    <location>
        <begin position="1199"/>
        <end position="1290"/>
    </location>
</feature>
<dbReference type="Pfam" id="PF07703">
    <property type="entry name" value="A2M_BRD"/>
    <property type="match status" value="1"/>
</dbReference>
<dbReference type="Proteomes" id="UP000256429">
    <property type="component" value="Unassembled WGS sequence"/>
</dbReference>
<dbReference type="InterPro" id="IPR041462">
    <property type="entry name" value="Bact_A2M_MG6"/>
</dbReference>
<dbReference type="SUPFAM" id="SSF48239">
    <property type="entry name" value="Terpenoid cyclases/Protein prenyltransferases"/>
    <property type="match status" value="1"/>
</dbReference>
<dbReference type="InterPro" id="IPR002890">
    <property type="entry name" value="MG2"/>
</dbReference>